<feature type="transmembrane region" description="Helical" evidence="1">
    <location>
        <begin position="111"/>
        <end position="132"/>
    </location>
</feature>
<evidence type="ECO:0000256" key="1">
    <source>
        <dbReference type="SAM" id="Phobius"/>
    </source>
</evidence>
<keyword evidence="1" id="KW-0812">Transmembrane</keyword>
<name>A0AA39LZZ3_9BILA</name>
<feature type="transmembrane region" description="Helical" evidence="1">
    <location>
        <begin position="152"/>
        <end position="173"/>
    </location>
</feature>
<feature type="transmembrane region" description="Helical" evidence="1">
    <location>
        <begin position="25"/>
        <end position="44"/>
    </location>
</feature>
<organism evidence="2 3">
    <name type="scientific">Steinernema hermaphroditum</name>
    <dbReference type="NCBI Taxonomy" id="289476"/>
    <lineage>
        <taxon>Eukaryota</taxon>
        <taxon>Metazoa</taxon>
        <taxon>Ecdysozoa</taxon>
        <taxon>Nematoda</taxon>
        <taxon>Chromadorea</taxon>
        <taxon>Rhabditida</taxon>
        <taxon>Tylenchina</taxon>
        <taxon>Panagrolaimomorpha</taxon>
        <taxon>Strongyloidoidea</taxon>
        <taxon>Steinernematidae</taxon>
        <taxon>Steinernema</taxon>
    </lineage>
</organism>
<keyword evidence="1" id="KW-0472">Membrane</keyword>
<evidence type="ECO:0000313" key="3">
    <source>
        <dbReference type="Proteomes" id="UP001175271"/>
    </source>
</evidence>
<accession>A0AA39LZZ3</accession>
<dbReference type="AlphaFoldDB" id="A0AA39LZZ3"/>
<dbReference type="EMBL" id="JAUCMV010000002">
    <property type="protein sequence ID" value="KAK0415772.1"/>
    <property type="molecule type" value="Genomic_DNA"/>
</dbReference>
<protein>
    <submittedName>
        <fullName evidence="2">Uncharacterized protein</fullName>
    </submittedName>
</protein>
<feature type="transmembrane region" description="Helical" evidence="1">
    <location>
        <begin position="88"/>
        <end position="104"/>
    </location>
</feature>
<dbReference type="Proteomes" id="UP001175271">
    <property type="component" value="Unassembled WGS sequence"/>
</dbReference>
<keyword evidence="3" id="KW-1185">Reference proteome</keyword>
<sequence>MPVPAWFRPKDGQIFGKLQAKHTSLIVAGISLLFWFLMHLTHVVQLNLKRSEIPKKYNMPKERTTALDGLGAFIGFVFKSHIMYDALATTACVLVIAAFFRIPYIGAPYVFSALSAMLYSLHTTVTQIAMLVTTSTRAHREKPPLTVPIVAIFWNFLMSIVFLALGFVATLVVKAVHIAKGEKAK</sequence>
<proteinExistence type="predicted"/>
<evidence type="ECO:0000313" key="2">
    <source>
        <dbReference type="EMBL" id="KAK0415772.1"/>
    </source>
</evidence>
<reference evidence="2" key="1">
    <citation type="submission" date="2023-06" db="EMBL/GenBank/DDBJ databases">
        <title>Genomic analysis of the entomopathogenic nematode Steinernema hermaphroditum.</title>
        <authorList>
            <person name="Schwarz E.M."/>
            <person name="Heppert J.K."/>
            <person name="Baniya A."/>
            <person name="Schwartz H.T."/>
            <person name="Tan C.-H."/>
            <person name="Antoshechkin I."/>
            <person name="Sternberg P.W."/>
            <person name="Goodrich-Blair H."/>
            <person name="Dillman A.R."/>
        </authorList>
    </citation>
    <scope>NUCLEOTIDE SEQUENCE</scope>
    <source>
        <strain evidence="2">PS9179</strain>
        <tissue evidence="2">Whole animal</tissue>
    </source>
</reference>
<keyword evidence="1" id="KW-1133">Transmembrane helix</keyword>
<gene>
    <name evidence="2" type="ORF">QR680_012108</name>
</gene>
<comment type="caution">
    <text evidence="2">The sequence shown here is derived from an EMBL/GenBank/DDBJ whole genome shotgun (WGS) entry which is preliminary data.</text>
</comment>